<feature type="region of interest" description="Disordered" evidence="1">
    <location>
        <begin position="252"/>
        <end position="273"/>
    </location>
</feature>
<protein>
    <submittedName>
        <fullName evidence="2">Uncharacterized protein</fullName>
    </submittedName>
</protein>
<evidence type="ECO:0000313" key="2">
    <source>
        <dbReference type="EMBL" id="VFU40938.1"/>
    </source>
</evidence>
<proteinExistence type="predicted"/>
<accession>A0A6N2LIF2</accession>
<organism evidence="2">
    <name type="scientific">Salix viminalis</name>
    <name type="common">Common osier</name>
    <name type="synonym">Basket willow</name>
    <dbReference type="NCBI Taxonomy" id="40686"/>
    <lineage>
        <taxon>Eukaryota</taxon>
        <taxon>Viridiplantae</taxon>
        <taxon>Streptophyta</taxon>
        <taxon>Embryophyta</taxon>
        <taxon>Tracheophyta</taxon>
        <taxon>Spermatophyta</taxon>
        <taxon>Magnoliopsida</taxon>
        <taxon>eudicotyledons</taxon>
        <taxon>Gunneridae</taxon>
        <taxon>Pentapetalae</taxon>
        <taxon>rosids</taxon>
        <taxon>fabids</taxon>
        <taxon>Malpighiales</taxon>
        <taxon>Salicaceae</taxon>
        <taxon>Saliceae</taxon>
        <taxon>Salix</taxon>
    </lineage>
</organism>
<reference evidence="2" key="1">
    <citation type="submission" date="2019-03" db="EMBL/GenBank/DDBJ databases">
        <authorList>
            <person name="Mank J."/>
            <person name="Almeida P."/>
        </authorList>
    </citation>
    <scope>NUCLEOTIDE SEQUENCE</scope>
    <source>
        <strain evidence="2">78183</strain>
    </source>
</reference>
<gene>
    <name evidence="2" type="ORF">SVIM_LOCUS238743</name>
</gene>
<dbReference type="AlphaFoldDB" id="A0A6N2LIF2"/>
<sequence>MKGLFRSLICLVNPTEQQNQHSNLMIMTADDEPPSSIAALAASFIAIALSLICSPSSDSINPLTFFSTSSALTCPSSESSIDRASFISSTNTTLFSLCSAYNGHATIGTPAHTASSVEFHPQKPSGSKESRSGSLCALMATLRSLVGGLRTTHKNLWPLFSSPAAISLNCSSVSSPRLPKQRNTTLWLGWESSQVTHSSGTASSELLLLPPPSLCPSARINGPTQKSGGVRLSGAQSPSDIVLITLDSKRSKASSSRSRNGLTMSVPRIGGRPGISGKSFTSLKLLRESRSGKEVYNNPRNGIVSGDGEELFMHKRFAQTEDLENEGLVVGGGGGREGDSGKVVEFDGREGARDGGYVGIQFASTVWFSGQEYVNGEGGSVAEQVFA</sequence>
<evidence type="ECO:0000256" key="1">
    <source>
        <dbReference type="SAM" id="MobiDB-lite"/>
    </source>
</evidence>
<dbReference type="EMBL" id="CAADRP010001553">
    <property type="protein sequence ID" value="VFU40938.1"/>
    <property type="molecule type" value="Genomic_DNA"/>
</dbReference>
<name>A0A6N2LIF2_SALVM</name>